<dbReference type="VEuPathDB" id="VectorBase:LLONM1_004552"/>
<evidence type="ECO:0000256" key="1">
    <source>
        <dbReference type="SAM" id="Coils"/>
    </source>
</evidence>
<proteinExistence type="predicted"/>
<sequence>MIIFWVTLSTVVCATWAESLSAPSNEIDTPTVRIDPVLRKALLKALSNLEREELEDENTTTESSTTQSEELLEESTSSDHKPPLVQYHTYIIDRNSSRPDDDSDTIFQTIILPKTTLSPPKQSEKKKIIFSVPDPVKDSDIKIETVQLARSVTANVQANEIHDDRQLGKTTPSKDLLKSTTTTSLPSTTTVSSTTTEAPVTNEYGENIEEVREVQIHQAPLVAAFTVQQDEQGLPKRVVPIFKHAEPLSATTVQSVPAIQSLSQSPILPTPNTYQQALENKQRELEQKIQFLQAQQRQQEQLIRQHQLYQEQQHLQRQQQILLEQRLRLEEQRLRQQRYEQEQRIFRLQQRPPIPLSRPTNSDNIQLLSSVSLTPPNGVLIEQQLPIKEAVNFRNAPLIFTQPPHLFPSSGDRNRVFRHDSETGNFGFNNNNNNNNFRQQQQQLRHIAPAQNANQQLQNLLYQSGISGRSQEEDLNIITRVLALNHGITTPSIT</sequence>
<evidence type="ECO:0000313" key="6">
    <source>
        <dbReference type="Proteomes" id="UP000092461"/>
    </source>
</evidence>
<evidence type="ECO:0000256" key="2">
    <source>
        <dbReference type="SAM" id="MobiDB-lite"/>
    </source>
</evidence>
<evidence type="ECO:0000256" key="3">
    <source>
        <dbReference type="SAM" id="SignalP"/>
    </source>
</evidence>
<keyword evidence="1" id="KW-0175">Coiled coil</keyword>
<protein>
    <submittedName>
        <fullName evidence="4">Putative transcription factor spt20</fullName>
    </submittedName>
</protein>
<feature type="region of interest" description="Disordered" evidence="2">
    <location>
        <begin position="51"/>
        <end position="83"/>
    </location>
</feature>
<reference evidence="4" key="2">
    <citation type="journal article" date="2020" name="BMC">
        <title>Leishmania infection induces a limited differential gene expression in the sand fly midgut.</title>
        <authorList>
            <person name="Coutinho-Abreu I.V."/>
            <person name="Serafim T.D."/>
            <person name="Meneses C."/>
            <person name="Kamhawi S."/>
            <person name="Oliveira F."/>
            <person name="Valenzuela J.G."/>
        </authorList>
    </citation>
    <scope>NUCLEOTIDE SEQUENCE</scope>
    <source>
        <strain evidence="4">Jacobina</strain>
        <tissue evidence="4">Midgut</tissue>
    </source>
</reference>
<feature type="chain" id="PRO_5044555345" evidence="3">
    <location>
        <begin position="18"/>
        <end position="494"/>
    </location>
</feature>
<dbReference type="Proteomes" id="UP000092461">
    <property type="component" value="Unassembled WGS sequence"/>
</dbReference>
<dbReference type="EMBL" id="GITU01009220">
    <property type="protein sequence ID" value="MBC1177923.1"/>
    <property type="molecule type" value="Transcribed_RNA"/>
</dbReference>
<keyword evidence="3" id="KW-0732">Signal</keyword>
<keyword evidence="6" id="KW-1185">Reference proteome</keyword>
<feature type="compositionally biased region" description="Low complexity" evidence="2">
    <location>
        <begin position="60"/>
        <end position="69"/>
    </location>
</feature>
<dbReference type="EnsemblMetazoa" id="LLOJ005000-RA">
    <property type="protein sequence ID" value="LLOJ005000-PA"/>
    <property type="gene ID" value="LLOJ005000"/>
</dbReference>
<feature type="region of interest" description="Disordered" evidence="2">
    <location>
        <begin position="163"/>
        <end position="198"/>
    </location>
</feature>
<organism evidence="5 6">
    <name type="scientific">Lutzomyia longipalpis</name>
    <name type="common">Sand fly</name>
    <dbReference type="NCBI Taxonomy" id="7200"/>
    <lineage>
        <taxon>Eukaryota</taxon>
        <taxon>Metazoa</taxon>
        <taxon>Ecdysozoa</taxon>
        <taxon>Arthropoda</taxon>
        <taxon>Hexapoda</taxon>
        <taxon>Insecta</taxon>
        <taxon>Pterygota</taxon>
        <taxon>Neoptera</taxon>
        <taxon>Endopterygota</taxon>
        <taxon>Diptera</taxon>
        <taxon>Nematocera</taxon>
        <taxon>Psychodoidea</taxon>
        <taxon>Psychodidae</taxon>
        <taxon>Lutzomyia</taxon>
        <taxon>Lutzomyia</taxon>
    </lineage>
</organism>
<dbReference type="EMBL" id="AJWK01015813">
    <property type="status" value="NOT_ANNOTATED_CDS"/>
    <property type="molecule type" value="Genomic_DNA"/>
</dbReference>
<dbReference type="VEuPathDB" id="VectorBase:LLOJ005000"/>
<dbReference type="AlphaFoldDB" id="A0A1B0CK63"/>
<name>A0A1B0CK63_LUTLO</name>
<evidence type="ECO:0000313" key="5">
    <source>
        <dbReference type="EnsemblMetazoa" id="LLOJ005000-PA"/>
    </source>
</evidence>
<evidence type="ECO:0000313" key="4">
    <source>
        <dbReference type="EMBL" id="MBC1177923.1"/>
    </source>
</evidence>
<reference evidence="5" key="3">
    <citation type="submission" date="2020-05" db="UniProtKB">
        <authorList>
            <consortium name="EnsemblMetazoa"/>
        </authorList>
    </citation>
    <scope>IDENTIFICATION</scope>
    <source>
        <strain evidence="5">Jacobina</strain>
    </source>
</reference>
<accession>A0A1B0CK63</accession>
<feature type="coiled-coil region" evidence="1">
    <location>
        <begin position="275"/>
        <end position="342"/>
    </location>
</feature>
<reference evidence="6" key="1">
    <citation type="submission" date="2012-05" db="EMBL/GenBank/DDBJ databases">
        <title>Whole Genome Assembly of Lutzomyia longipalpis.</title>
        <authorList>
            <person name="Richards S."/>
            <person name="Qu C."/>
            <person name="Dillon R."/>
            <person name="Worley K."/>
            <person name="Scherer S."/>
            <person name="Batterton M."/>
            <person name="Taylor A."/>
            <person name="Hawes A."/>
            <person name="Hernandez B."/>
            <person name="Kovar C."/>
            <person name="Mandapat C."/>
            <person name="Pham C."/>
            <person name="Qu C."/>
            <person name="Jing C."/>
            <person name="Bess C."/>
            <person name="Bandaranaike D."/>
            <person name="Ngo D."/>
            <person name="Ongeri F."/>
            <person name="Arias F."/>
            <person name="Lara F."/>
            <person name="Weissenberger G."/>
            <person name="Kamau G."/>
            <person name="Han H."/>
            <person name="Shen H."/>
            <person name="Dinh H."/>
            <person name="Khalil I."/>
            <person name="Jones J."/>
            <person name="Shafer J."/>
            <person name="Jayaseelan J."/>
            <person name="Quiroz J."/>
            <person name="Blankenburg K."/>
            <person name="Nguyen L."/>
            <person name="Jackson L."/>
            <person name="Francisco L."/>
            <person name="Tang L.-Y."/>
            <person name="Pu L.-L."/>
            <person name="Perales L."/>
            <person name="Lorensuhewa L."/>
            <person name="Munidasa M."/>
            <person name="Coyle M."/>
            <person name="Taylor M."/>
            <person name="Puazo M."/>
            <person name="Firestine M."/>
            <person name="Scheel M."/>
            <person name="Javaid M."/>
            <person name="Wang M."/>
            <person name="Li M."/>
            <person name="Tabassum N."/>
            <person name="Saada N."/>
            <person name="Osuji N."/>
            <person name="Aqrawi P."/>
            <person name="Fu Q."/>
            <person name="Thornton R."/>
            <person name="Raj R."/>
            <person name="Goodspeed R."/>
            <person name="Mata R."/>
            <person name="Najjar R."/>
            <person name="Gubbala S."/>
            <person name="Lee S."/>
            <person name="Denson S."/>
            <person name="Patil S."/>
            <person name="Macmil S."/>
            <person name="Qi S."/>
            <person name="Matskevitch T."/>
            <person name="Palculict T."/>
            <person name="Mathew T."/>
            <person name="Vee V."/>
            <person name="Velamala V."/>
            <person name="Korchina V."/>
            <person name="Cai W."/>
            <person name="Liu W."/>
            <person name="Dai W."/>
            <person name="Zou X."/>
            <person name="Zhu Y."/>
            <person name="Zhang Y."/>
            <person name="Wu Y.-Q."/>
            <person name="Xin Y."/>
            <person name="Nazarath L."/>
            <person name="Kovar C."/>
            <person name="Han Y."/>
            <person name="Muzny D."/>
            <person name="Gibbs R."/>
        </authorList>
    </citation>
    <scope>NUCLEOTIDE SEQUENCE [LARGE SCALE GENOMIC DNA]</scope>
    <source>
        <strain evidence="6">Jacobina</strain>
    </source>
</reference>
<feature type="compositionally biased region" description="Low complexity" evidence="2">
    <location>
        <begin position="169"/>
        <end position="196"/>
    </location>
</feature>
<feature type="signal peptide" evidence="3">
    <location>
        <begin position="1"/>
        <end position="17"/>
    </location>
</feature>